<dbReference type="Proteomes" id="UP000215694">
    <property type="component" value="Unassembled WGS sequence"/>
</dbReference>
<accession>A0A255I8Y1</accession>
<proteinExistence type="predicted"/>
<keyword evidence="3" id="KW-1185">Reference proteome</keyword>
<dbReference type="EMBL" id="NOJY02000014">
    <property type="protein sequence ID" value="RDY27271.1"/>
    <property type="molecule type" value="Genomic_DNA"/>
</dbReference>
<name>A0A255I8Y1_9FIRM</name>
<dbReference type="RefSeq" id="WP_094368314.1">
    <property type="nucleotide sequence ID" value="NZ_NOJY02000014.1"/>
</dbReference>
<evidence type="ECO:0000313" key="3">
    <source>
        <dbReference type="Proteomes" id="UP000215694"/>
    </source>
</evidence>
<protein>
    <submittedName>
        <fullName evidence="2">Uncharacterized protein</fullName>
    </submittedName>
</protein>
<evidence type="ECO:0000313" key="2">
    <source>
        <dbReference type="EMBL" id="RDY27271.1"/>
    </source>
</evidence>
<gene>
    <name evidence="2" type="ORF">CHL78_009790</name>
</gene>
<dbReference type="AlphaFoldDB" id="A0A255I8Y1"/>
<feature type="transmembrane region" description="Helical" evidence="1">
    <location>
        <begin position="74"/>
        <end position="93"/>
    </location>
</feature>
<dbReference type="OrthoDB" id="2970506at2"/>
<organism evidence="2 3">
    <name type="scientific">Romboutsia weinsteinii</name>
    <dbReference type="NCBI Taxonomy" id="2020949"/>
    <lineage>
        <taxon>Bacteria</taxon>
        <taxon>Bacillati</taxon>
        <taxon>Bacillota</taxon>
        <taxon>Clostridia</taxon>
        <taxon>Peptostreptococcales</taxon>
        <taxon>Peptostreptococcaceae</taxon>
        <taxon>Romboutsia</taxon>
    </lineage>
</organism>
<keyword evidence="1" id="KW-0812">Transmembrane</keyword>
<keyword evidence="1" id="KW-1133">Transmembrane helix</keyword>
<feature type="transmembrane region" description="Helical" evidence="1">
    <location>
        <begin position="45"/>
        <end position="62"/>
    </location>
</feature>
<evidence type="ECO:0000256" key="1">
    <source>
        <dbReference type="SAM" id="Phobius"/>
    </source>
</evidence>
<sequence>MKACPDCNIRYSKANRYKFYWYGRCGEIQCDNCKSKYRIKSFSKIAMANGISAFVAGISGIWARDNLNNYKPSIIEVIIIALIINFIFNYIAYKFTKYEKVN</sequence>
<comment type="caution">
    <text evidence="2">The sequence shown here is derived from an EMBL/GenBank/DDBJ whole genome shotgun (WGS) entry which is preliminary data.</text>
</comment>
<keyword evidence="1" id="KW-0472">Membrane</keyword>
<reference evidence="2 3" key="1">
    <citation type="journal article" date="2017" name="Genome Announc.">
        <title>Draft Genome Sequence of Romboutsia weinsteinii sp. nov. Strain CCRI-19649(T) Isolated from Surface Water.</title>
        <authorList>
            <person name="Maheux A.F."/>
            <person name="Boudreau D.K."/>
            <person name="Berube E."/>
            <person name="Boissinot M."/>
            <person name="Cantin P."/>
            <person name="Raymond F."/>
            <person name="Corbeil J."/>
            <person name="Omar R.F."/>
            <person name="Bergeron M.G."/>
        </authorList>
    </citation>
    <scope>NUCLEOTIDE SEQUENCE [LARGE SCALE GENOMIC DNA]</scope>
    <source>
        <strain evidence="2 3">CCRI-19649</strain>
    </source>
</reference>